<proteinExistence type="predicted"/>
<gene>
    <name evidence="1" type="ORF">CARN6_1559</name>
</gene>
<evidence type="ECO:0000313" key="1">
    <source>
        <dbReference type="EMBL" id="CBI08127.1"/>
    </source>
</evidence>
<name>E6QLK6_9ZZZZ</name>
<accession>E6QLK6</accession>
<organism evidence="1">
    <name type="scientific">mine drainage metagenome</name>
    <dbReference type="NCBI Taxonomy" id="410659"/>
    <lineage>
        <taxon>unclassified sequences</taxon>
        <taxon>metagenomes</taxon>
        <taxon>ecological metagenomes</taxon>
    </lineage>
</organism>
<reference evidence="1" key="1">
    <citation type="submission" date="2009-10" db="EMBL/GenBank/DDBJ databases">
        <title>Diversity of trophic interactions inside an arsenic-rich microbial ecosystem.</title>
        <authorList>
            <person name="Bertin P.N."/>
            <person name="Heinrich-Salmeron A."/>
            <person name="Pelletier E."/>
            <person name="Goulhen-Chollet F."/>
            <person name="Arsene-Ploetze F."/>
            <person name="Gallien S."/>
            <person name="Calteau A."/>
            <person name="Vallenet D."/>
            <person name="Casiot C."/>
            <person name="Chane-Woon-Ming B."/>
            <person name="Giloteaux L."/>
            <person name="Barakat M."/>
            <person name="Bonnefoy V."/>
            <person name="Bruneel O."/>
            <person name="Chandler M."/>
            <person name="Cleiss J."/>
            <person name="Duran R."/>
            <person name="Elbaz-Poulichet F."/>
            <person name="Fonknechten N."/>
            <person name="Lauga B."/>
            <person name="Mornico D."/>
            <person name="Ortet P."/>
            <person name="Schaeffer C."/>
            <person name="Siguier P."/>
            <person name="Alexander Thil Smith A."/>
            <person name="Van Dorsselaer A."/>
            <person name="Weissenbach J."/>
            <person name="Medigue C."/>
            <person name="Le Paslier D."/>
        </authorList>
    </citation>
    <scope>NUCLEOTIDE SEQUENCE</scope>
</reference>
<sequence length="70" mass="7432">MEISGQNVNAFDPIGHPVSILREASLGARLLAESLSVSGRDDSISIGAHSTQRILIYHSCPVKSRTESVG</sequence>
<protein>
    <submittedName>
        <fullName evidence="1">Uncharacterized protein</fullName>
    </submittedName>
</protein>
<dbReference type="EMBL" id="CABQ01000184">
    <property type="protein sequence ID" value="CBI08127.1"/>
    <property type="molecule type" value="Genomic_DNA"/>
</dbReference>
<comment type="caution">
    <text evidence="1">The sequence shown here is derived from an EMBL/GenBank/DDBJ whole genome shotgun (WGS) entry which is preliminary data.</text>
</comment>
<dbReference type="AlphaFoldDB" id="E6QLK6"/>